<keyword evidence="2 3" id="KW-0175">Coiled coil</keyword>
<dbReference type="InterPro" id="IPR050465">
    <property type="entry name" value="UPF0194_transport"/>
</dbReference>
<dbReference type="EMBL" id="JAQLGM010000074">
    <property type="protein sequence ID" value="MDB2002473.1"/>
    <property type="molecule type" value="Genomic_DNA"/>
</dbReference>
<gene>
    <name evidence="4" type="ORF">K5I21_03020</name>
    <name evidence="5" type="ORF">PM006_19935</name>
</gene>
<evidence type="ECO:0000313" key="4">
    <source>
        <dbReference type="EMBL" id="MCK0084865.1"/>
    </source>
</evidence>
<dbReference type="Proteomes" id="UP001300871">
    <property type="component" value="Unassembled WGS sequence"/>
</dbReference>
<dbReference type="RefSeq" id="WP_009296800.1">
    <property type="nucleotide sequence ID" value="NZ_BAABZD010000013.1"/>
</dbReference>
<feature type="coiled-coil region" evidence="3">
    <location>
        <begin position="187"/>
        <end position="260"/>
    </location>
</feature>
<sequence length="574" mass="64698">MDEKEKMKRNLYRRLLICFFACMVFFTILSRVIDVYETAKVSIAYANQGTVMKTVDGDCSVEAGETQAISLIKELNVEKVEAMAGTAVKAGEPLFSYSAESLEDKMRRLQKEIKKMELEIEGERIGSDSFTGVTRAEAALQSLAMAEKALERQNGKKAQAEAEYNLNMEKIKEYYELRLELSEDELLNQSRNDYDQSRTDYESAKLQRDSQIREIKRKIKDTEKKIEKLEKQEEPDEDELEELRELLDRYEEDLDSEEESWDLKIDRAREEMSDKGDIFDRAGREADSAKLALKENYESAVTQEAKALESAEDARIQAEWAVESARMELQNAAKEDHAAALGAEQAKKLSALRIEAKQLDLEELKEEKEELRILMENQGMVYAPCDGTVSTVEIEAGKDIAGTERVVLSTGLLKLRGTFDREDDEILRTGDELQVRMAGSDERIQAYVEQVDLVTSQETGSFTASLPAGYGVLGEKAYFECLRSGEVYRQVIPVKALRKDVNGYYCLVLRKQKTILGEEYKAAKVEVELLAGGDTVAAVEGPLMAEEPVITDSDRVIGEGDRVRLMTELPGKGS</sequence>
<reference evidence="5" key="2">
    <citation type="submission" date="2023-01" db="EMBL/GenBank/DDBJ databases">
        <title>Human gut microbiome strain richness.</title>
        <authorList>
            <person name="Chen-Liaw A."/>
        </authorList>
    </citation>
    <scope>NUCLEOTIDE SEQUENCE</scope>
    <source>
        <strain evidence="5">B1_m1001713B170214d0_201011</strain>
    </source>
</reference>
<dbReference type="PANTHER" id="PTHR32347">
    <property type="entry name" value="EFFLUX SYSTEM COMPONENT YKNX-RELATED"/>
    <property type="match status" value="1"/>
</dbReference>
<evidence type="ECO:0000313" key="5">
    <source>
        <dbReference type="EMBL" id="MDB2002473.1"/>
    </source>
</evidence>
<name>A0AAW6AZ94_CLOSY</name>
<accession>A0AAW6AZ94</accession>
<protein>
    <recommendedName>
        <fullName evidence="7">HlyD family efflux transporter periplasmic adaptor subunit</fullName>
    </recommendedName>
</protein>
<evidence type="ECO:0000256" key="3">
    <source>
        <dbReference type="SAM" id="Coils"/>
    </source>
</evidence>
<feature type="coiled-coil region" evidence="3">
    <location>
        <begin position="294"/>
        <end position="381"/>
    </location>
</feature>
<dbReference type="AlphaFoldDB" id="A0AAW6AZ94"/>
<comment type="subcellular location">
    <subcellularLocation>
        <location evidence="1">Cell envelope</location>
    </subcellularLocation>
</comment>
<dbReference type="GeneID" id="57967269"/>
<dbReference type="GO" id="GO:0030313">
    <property type="term" value="C:cell envelope"/>
    <property type="evidence" value="ECO:0007669"/>
    <property type="project" value="UniProtKB-SubCell"/>
</dbReference>
<evidence type="ECO:0000313" key="6">
    <source>
        <dbReference type="Proteomes" id="UP001203136"/>
    </source>
</evidence>
<evidence type="ECO:0000256" key="1">
    <source>
        <dbReference type="ARBA" id="ARBA00004196"/>
    </source>
</evidence>
<evidence type="ECO:0008006" key="7">
    <source>
        <dbReference type="Google" id="ProtNLM"/>
    </source>
</evidence>
<organism evidence="4 6">
    <name type="scientific">Clostridium symbiosum</name>
    <name type="common">Bacteroides symbiosus</name>
    <dbReference type="NCBI Taxonomy" id="1512"/>
    <lineage>
        <taxon>Bacteria</taxon>
        <taxon>Bacillati</taxon>
        <taxon>Bacillota</taxon>
        <taxon>Clostridia</taxon>
        <taxon>Lachnospirales</taxon>
        <taxon>Lachnospiraceae</taxon>
        <taxon>Otoolea</taxon>
    </lineage>
</organism>
<feature type="coiled-coil region" evidence="3">
    <location>
        <begin position="99"/>
        <end position="163"/>
    </location>
</feature>
<evidence type="ECO:0000256" key="2">
    <source>
        <dbReference type="ARBA" id="ARBA00023054"/>
    </source>
</evidence>
<reference evidence="4" key="1">
    <citation type="journal article" date="2022" name="Cell Host Microbe">
        <title>Colonization of the live biotherapeutic product VE303 and modulation of the microbiota and metabolites in healthy volunteers.</title>
        <authorList>
            <person name="Dsouza M."/>
            <person name="Menon R."/>
            <person name="Crossette E."/>
            <person name="Bhattarai S.K."/>
            <person name="Schneider J."/>
            <person name="Kim Y.G."/>
            <person name="Reddy S."/>
            <person name="Caballero S."/>
            <person name="Felix C."/>
            <person name="Cornacchione L."/>
            <person name="Hendrickson J."/>
            <person name="Watson A.R."/>
            <person name="Minot S.S."/>
            <person name="Greenfield N."/>
            <person name="Schopf L."/>
            <person name="Szabady R."/>
            <person name="Patarroyo J."/>
            <person name="Smith W."/>
            <person name="Harrison P."/>
            <person name="Kuijper E.J."/>
            <person name="Kelly C.P."/>
            <person name="Olle B."/>
            <person name="Bobilev D."/>
            <person name="Silber J.L."/>
            <person name="Bucci V."/>
            <person name="Roberts B."/>
            <person name="Faith J."/>
            <person name="Norman J.M."/>
        </authorList>
    </citation>
    <scope>NUCLEOTIDE SEQUENCE</scope>
    <source>
        <strain evidence="4">VE303-04</strain>
    </source>
</reference>
<dbReference type="EMBL" id="JAINVB010000001">
    <property type="protein sequence ID" value="MCK0084865.1"/>
    <property type="molecule type" value="Genomic_DNA"/>
</dbReference>
<comment type="caution">
    <text evidence="4">The sequence shown here is derived from an EMBL/GenBank/DDBJ whole genome shotgun (WGS) entry which is preliminary data.</text>
</comment>
<proteinExistence type="predicted"/>
<dbReference type="Proteomes" id="UP001203136">
    <property type="component" value="Unassembled WGS sequence"/>
</dbReference>